<dbReference type="RefSeq" id="WP_123389446.1">
    <property type="nucleotide sequence ID" value="NZ_RKHO01000001.1"/>
</dbReference>
<reference evidence="1 2" key="1">
    <citation type="submission" date="2018-11" db="EMBL/GenBank/DDBJ databases">
        <title>Sequencing the genomes of 1000 actinobacteria strains.</title>
        <authorList>
            <person name="Klenk H.-P."/>
        </authorList>
    </citation>
    <scope>NUCLEOTIDE SEQUENCE [LARGE SCALE GENOMIC DNA]</scope>
    <source>
        <strain evidence="1 2">DSM 12652</strain>
    </source>
</reference>
<accession>A0A3N2CRV4</accession>
<gene>
    <name evidence="1" type="ORF">EDD33_1103</name>
</gene>
<dbReference type="AlphaFoldDB" id="A0A3N2CRV4"/>
<organism evidence="1 2">
    <name type="scientific">Nocardioides aurantiacus</name>
    <dbReference type="NCBI Taxonomy" id="86796"/>
    <lineage>
        <taxon>Bacteria</taxon>
        <taxon>Bacillati</taxon>
        <taxon>Actinomycetota</taxon>
        <taxon>Actinomycetes</taxon>
        <taxon>Propionibacteriales</taxon>
        <taxon>Nocardioidaceae</taxon>
        <taxon>Nocardioides</taxon>
    </lineage>
</organism>
<name>A0A3N2CRV4_9ACTN</name>
<protein>
    <recommendedName>
        <fullName evidence="3">(2Fe-2S) ferredoxin domain-containing protein</fullName>
    </recommendedName>
</protein>
<evidence type="ECO:0000313" key="2">
    <source>
        <dbReference type="Proteomes" id="UP000281738"/>
    </source>
</evidence>
<proteinExistence type="predicted"/>
<dbReference type="OrthoDB" id="3295094at2"/>
<evidence type="ECO:0008006" key="3">
    <source>
        <dbReference type="Google" id="ProtNLM"/>
    </source>
</evidence>
<dbReference type="EMBL" id="RKHO01000001">
    <property type="protein sequence ID" value="ROR90267.1"/>
    <property type="molecule type" value="Genomic_DNA"/>
</dbReference>
<sequence>MSRPDRDVMLCRDCCCGTDKHPRTDHDGQRDALLAMDGVAGVRVRVVDCLDQCDRSNVVLVRDFTGGRRPVDTWLGGVLDPRATERVVDWVSEGGELPRELEPHRFGQNRRGR</sequence>
<evidence type="ECO:0000313" key="1">
    <source>
        <dbReference type="EMBL" id="ROR90267.1"/>
    </source>
</evidence>
<keyword evidence="2" id="KW-1185">Reference proteome</keyword>
<dbReference type="Proteomes" id="UP000281738">
    <property type="component" value="Unassembled WGS sequence"/>
</dbReference>
<comment type="caution">
    <text evidence="1">The sequence shown here is derived from an EMBL/GenBank/DDBJ whole genome shotgun (WGS) entry which is preliminary data.</text>
</comment>